<dbReference type="InParanoid" id="A0A2H3D9R4"/>
<dbReference type="OrthoDB" id="2099276at2759"/>
<name>A0A2H3D9R4_ARMGA</name>
<sequence>MKSAEILFEMVAVNRLLVRDNLDKGEESGTGTRIHSPKYERQLICRLNLQSWLPTELHPEISHLLVGFGQDGLFACPPKIWRVHT</sequence>
<reference evidence="2" key="1">
    <citation type="journal article" date="2017" name="Nat. Ecol. Evol.">
        <title>Genome expansion and lineage-specific genetic innovations in the forest pathogenic fungi Armillaria.</title>
        <authorList>
            <person name="Sipos G."/>
            <person name="Prasanna A.N."/>
            <person name="Walter M.C."/>
            <person name="O'Connor E."/>
            <person name="Balint B."/>
            <person name="Krizsan K."/>
            <person name="Kiss B."/>
            <person name="Hess J."/>
            <person name="Varga T."/>
            <person name="Slot J."/>
            <person name="Riley R."/>
            <person name="Boka B."/>
            <person name="Rigling D."/>
            <person name="Barry K."/>
            <person name="Lee J."/>
            <person name="Mihaltcheva S."/>
            <person name="LaButti K."/>
            <person name="Lipzen A."/>
            <person name="Waldron R."/>
            <person name="Moloney N.M."/>
            <person name="Sperisen C."/>
            <person name="Kredics L."/>
            <person name="Vagvoelgyi C."/>
            <person name="Patrignani A."/>
            <person name="Fitzpatrick D."/>
            <person name="Nagy I."/>
            <person name="Doyle S."/>
            <person name="Anderson J.B."/>
            <person name="Grigoriev I.V."/>
            <person name="Gueldener U."/>
            <person name="Muensterkoetter M."/>
            <person name="Nagy L.G."/>
        </authorList>
    </citation>
    <scope>NUCLEOTIDE SEQUENCE [LARGE SCALE GENOMIC DNA]</scope>
    <source>
        <strain evidence="2">Ar21-2</strain>
    </source>
</reference>
<organism evidence="1 2">
    <name type="scientific">Armillaria gallica</name>
    <name type="common">Bulbous honey fungus</name>
    <name type="synonym">Armillaria bulbosa</name>
    <dbReference type="NCBI Taxonomy" id="47427"/>
    <lineage>
        <taxon>Eukaryota</taxon>
        <taxon>Fungi</taxon>
        <taxon>Dikarya</taxon>
        <taxon>Basidiomycota</taxon>
        <taxon>Agaricomycotina</taxon>
        <taxon>Agaricomycetes</taxon>
        <taxon>Agaricomycetidae</taxon>
        <taxon>Agaricales</taxon>
        <taxon>Marasmiineae</taxon>
        <taxon>Physalacriaceae</taxon>
        <taxon>Armillaria</taxon>
    </lineage>
</organism>
<accession>A0A2H3D9R4</accession>
<proteinExistence type="predicted"/>
<protein>
    <submittedName>
        <fullName evidence="1">Uncharacterized protein</fullName>
    </submittedName>
</protein>
<evidence type="ECO:0000313" key="1">
    <source>
        <dbReference type="EMBL" id="PBK87588.1"/>
    </source>
</evidence>
<dbReference type="Proteomes" id="UP000217790">
    <property type="component" value="Unassembled WGS sequence"/>
</dbReference>
<dbReference type="EMBL" id="KZ293678">
    <property type="protein sequence ID" value="PBK87588.1"/>
    <property type="molecule type" value="Genomic_DNA"/>
</dbReference>
<dbReference type="AlphaFoldDB" id="A0A2H3D9R4"/>
<keyword evidence="2" id="KW-1185">Reference proteome</keyword>
<evidence type="ECO:0000313" key="2">
    <source>
        <dbReference type="Proteomes" id="UP000217790"/>
    </source>
</evidence>
<gene>
    <name evidence="1" type="ORF">ARMGADRAFT_1085608</name>
</gene>